<protein>
    <submittedName>
        <fullName evidence="1">Uncharacterized protein</fullName>
    </submittedName>
</protein>
<dbReference type="Proteomes" id="UP000823775">
    <property type="component" value="Unassembled WGS sequence"/>
</dbReference>
<proteinExistence type="predicted"/>
<evidence type="ECO:0000313" key="1">
    <source>
        <dbReference type="EMBL" id="MCE3050209.1"/>
    </source>
</evidence>
<organism evidence="1 2">
    <name type="scientific">Datura stramonium</name>
    <name type="common">Jimsonweed</name>
    <name type="synonym">Common thornapple</name>
    <dbReference type="NCBI Taxonomy" id="4076"/>
    <lineage>
        <taxon>Eukaryota</taxon>
        <taxon>Viridiplantae</taxon>
        <taxon>Streptophyta</taxon>
        <taxon>Embryophyta</taxon>
        <taxon>Tracheophyta</taxon>
        <taxon>Spermatophyta</taxon>
        <taxon>Magnoliopsida</taxon>
        <taxon>eudicotyledons</taxon>
        <taxon>Gunneridae</taxon>
        <taxon>Pentapetalae</taxon>
        <taxon>asterids</taxon>
        <taxon>lamiids</taxon>
        <taxon>Solanales</taxon>
        <taxon>Solanaceae</taxon>
        <taxon>Solanoideae</taxon>
        <taxon>Datureae</taxon>
        <taxon>Datura</taxon>
    </lineage>
</organism>
<accession>A0ABS8WM55</accession>
<sequence>MVHSCARQQYTGARLGVRRWPSSSIPDATQAFPCATVGAQQPLSQCDKVCDVALSPHDGACEAALDSVVASGDVQ</sequence>
<keyword evidence="2" id="KW-1185">Reference proteome</keyword>
<reference evidence="1 2" key="1">
    <citation type="journal article" date="2021" name="BMC Genomics">
        <title>Datura genome reveals duplications of psychoactive alkaloid biosynthetic genes and high mutation rate following tissue culture.</title>
        <authorList>
            <person name="Rajewski A."/>
            <person name="Carter-House D."/>
            <person name="Stajich J."/>
            <person name="Litt A."/>
        </authorList>
    </citation>
    <scope>NUCLEOTIDE SEQUENCE [LARGE SCALE GENOMIC DNA]</scope>
    <source>
        <strain evidence="1">AR-01</strain>
    </source>
</reference>
<comment type="caution">
    <text evidence="1">The sequence shown here is derived from an EMBL/GenBank/DDBJ whole genome shotgun (WGS) entry which is preliminary data.</text>
</comment>
<gene>
    <name evidence="1" type="ORF">HAX54_046631</name>
</gene>
<name>A0ABS8WM55_DATST</name>
<evidence type="ECO:0000313" key="2">
    <source>
        <dbReference type="Proteomes" id="UP000823775"/>
    </source>
</evidence>
<dbReference type="EMBL" id="JACEIK010007389">
    <property type="protein sequence ID" value="MCE3050209.1"/>
    <property type="molecule type" value="Genomic_DNA"/>
</dbReference>
<feature type="non-terminal residue" evidence="1">
    <location>
        <position position="75"/>
    </location>
</feature>